<dbReference type="EMBL" id="JAWQEG010000420">
    <property type="protein sequence ID" value="KAK3890432.1"/>
    <property type="molecule type" value="Genomic_DNA"/>
</dbReference>
<evidence type="ECO:0000256" key="1">
    <source>
        <dbReference type="SAM" id="Phobius"/>
    </source>
</evidence>
<reference evidence="3" key="1">
    <citation type="submission" date="2023-10" db="EMBL/GenBank/DDBJ databases">
        <title>Genome assemblies of two species of porcelain crab, Petrolisthes cinctipes and Petrolisthes manimaculis (Anomura: Porcellanidae).</title>
        <authorList>
            <person name="Angst P."/>
        </authorList>
    </citation>
    <scope>NUCLEOTIDE SEQUENCE</scope>
    <source>
        <strain evidence="3">PB745_01</strain>
        <tissue evidence="3">Gill</tissue>
    </source>
</reference>
<dbReference type="AlphaFoldDB" id="A0AAE1GET5"/>
<keyword evidence="1" id="KW-0812">Transmembrane</keyword>
<protein>
    <submittedName>
        <fullName evidence="3">Uncharacterized protein</fullName>
    </submittedName>
</protein>
<proteinExistence type="predicted"/>
<comment type="caution">
    <text evidence="3">The sequence shown here is derived from an EMBL/GenBank/DDBJ whole genome shotgun (WGS) entry which is preliminary data.</text>
</comment>
<accession>A0AAE1GET5</accession>
<dbReference type="EMBL" id="JAWQEG010001766">
    <property type="protein sequence ID" value="KAK3876845.1"/>
    <property type="molecule type" value="Genomic_DNA"/>
</dbReference>
<evidence type="ECO:0000313" key="2">
    <source>
        <dbReference type="EMBL" id="KAK3876845.1"/>
    </source>
</evidence>
<evidence type="ECO:0000313" key="4">
    <source>
        <dbReference type="Proteomes" id="UP001286313"/>
    </source>
</evidence>
<gene>
    <name evidence="3" type="ORF">Pcinc_005617</name>
    <name evidence="2" type="ORF">Pcinc_018394</name>
</gene>
<sequence>MVLDCKDDKVERTPVGCDGEVRLANIGWNDEFWEAPVDRTIEIVLIGLTHVDEVVLIGVTHVDEVVLSGVALGIQSVLVGVALVVLAILVGMALVA</sequence>
<organism evidence="3 4">
    <name type="scientific">Petrolisthes cinctipes</name>
    <name type="common">Flat porcelain crab</name>
    <dbReference type="NCBI Taxonomy" id="88211"/>
    <lineage>
        <taxon>Eukaryota</taxon>
        <taxon>Metazoa</taxon>
        <taxon>Ecdysozoa</taxon>
        <taxon>Arthropoda</taxon>
        <taxon>Crustacea</taxon>
        <taxon>Multicrustacea</taxon>
        <taxon>Malacostraca</taxon>
        <taxon>Eumalacostraca</taxon>
        <taxon>Eucarida</taxon>
        <taxon>Decapoda</taxon>
        <taxon>Pleocyemata</taxon>
        <taxon>Anomura</taxon>
        <taxon>Galatheoidea</taxon>
        <taxon>Porcellanidae</taxon>
        <taxon>Petrolisthes</taxon>
    </lineage>
</organism>
<keyword evidence="4" id="KW-1185">Reference proteome</keyword>
<dbReference type="Proteomes" id="UP001286313">
    <property type="component" value="Unassembled WGS sequence"/>
</dbReference>
<feature type="transmembrane region" description="Helical" evidence="1">
    <location>
        <begin position="72"/>
        <end position="95"/>
    </location>
</feature>
<keyword evidence="1" id="KW-0472">Membrane</keyword>
<keyword evidence="1" id="KW-1133">Transmembrane helix</keyword>
<evidence type="ECO:0000313" key="3">
    <source>
        <dbReference type="EMBL" id="KAK3890432.1"/>
    </source>
</evidence>
<name>A0AAE1GET5_PETCI</name>